<dbReference type="AlphaFoldDB" id="A0A6F9D7K4"/>
<feature type="region of interest" description="Disordered" evidence="7">
    <location>
        <begin position="200"/>
        <end position="230"/>
    </location>
</feature>
<organism evidence="8">
    <name type="scientific">Phallusia mammillata</name>
    <dbReference type="NCBI Taxonomy" id="59560"/>
    <lineage>
        <taxon>Eukaryota</taxon>
        <taxon>Metazoa</taxon>
        <taxon>Chordata</taxon>
        <taxon>Tunicata</taxon>
        <taxon>Ascidiacea</taxon>
        <taxon>Phlebobranchia</taxon>
        <taxon>Ascidiidae</taxon>
        <taxon>Phallusia</taxon>
    </lineage>
</organism>
<comment type="similarity">
    <text evidence="2">Belongs to the ASF1 family.</text>
</comment>
<dbReference type="InterPro" id="IPR006818">
    <property type="entry name" value="ASF1-like"/>
</dbReference>
<feature type="compositionally biased region" description="Polar residues" evidence="7">
    <location>
        <begin position="155"/>
        <end position="165"/>
    </location>
</feature>
<feature type="compositionally biased region" description="Polar residues" evidence="7">
    <location>
        <begin position="208"/>
        <end position="228"/>
    </location>
</feature>
<dbReference type="GO" id="GO:0000785">
    <property type="term" value="C:chromatin"/>
    <property type="evidence" value="ECO:0007669"/>
    <property type="project" value="TreeGrafter"/>
</dbReference>
<dbReference type="EMBL" id="LR783106">
    <property type="protein sequence ID" value="CAB3223529.1"/>
    <property type="molecule type" value="mRNA"/>
</dbReference>
<reference evidence="8" key="1">
    <citation type="submission" date="2020-04" db="EMBL/GenBank/DDBJ databases">
        <authorList>
            <person name="Neveu A P."/>
        </authorList>
    </citation>
    <scope>NUCLEOTIDE SEQUENCE</scope>
    <source>
        <tissue evidence="8">Whole embryo</tissue>
    </source>
</reference>
<dbReference type="FunFam" id="2.60.40.1490:FF:000001">
    <property type="entry name" value="Histone chaperone ASF1"/>
    <property type="match status" value="1"/>
</dbReference>
<dbReference type="SUPFAM" id="SSF101546">
    <property type="entry name" value="ASF1-like"/>
    <property type="match status" value="1"/>
</dbReference>
<keyword evidence="5" id="KW-0143">Chaperone</keyword>
<keyword evidence="3" id="KW-0805">Transcription regulation</keyword>
<keyword evidence="4" id="KW-0804">Transcription</keyword>
<evidence type="ECO:0000256" key="1">
    <source>
        <dbReference type="ARBA" id="ARBA00004123"/>
    </source>
</evidence>
<evidence type="ECO:0000256" key="4">
    <source>
        <dbReference type="ARBA" id="ARBA00023163"/>
    </source>
</evidence>
<accession>A0A6F9D7K4</accession>
<dbReference type="InterPro" id="IPR036747">
    <property type="entry name" value="ASF1-like_sf"/>
</dbReference>
<evidence type="ECO:0000256" key="5">
    <source>
        <dbReference type="ARBA" id="ARBA00023186"/>
    </source>
</evidence>
<name>A0A6F9D7K4_9ASCI</name>
<dbReference type="GO" id="GO:0042393">
    <property type="term" value="F:histone binding"/>
    <property type="evidence" value="ECO:0007669"/>
    <property type="project" value="TreeGrafter"/>
</dbReference>
<comment type="subcellular location">
    <subcellularLocation>
        <location evidence="1">Nucleus</location>
    </subcellularLocation>
</comment>
<gene>
    <name evidence="8" type="primary">Asf1a</name>
</gene>
<dbReference type="Gene3D" id="2.60.40.1490">
    <property type="entry name" value="Histone chaperone ASF1-like"/>
    <property type="match status" value="1"/>
</dbReference>
<evidence type="ECO:0000256" key="6">
    <source>
        <dbReference type="ARBA" id="ARBA00023242"/>
    </source>
</evidence>
<sequence length="250" mass="28076">MTKVQIVNVEVLDNPSNFYNPFQFQITFDCLENLRDDLEWKIVYVGSAESEAFDQILDSVLVGPVPAGRHKFVFQAEPPKPERIPVEDVVGVTIVILTCTYHGHEFVRVGYYVNNEYSDPELRENPPDKPDFTKLVRNILSSEPRVTRFKINWDDSATSNEQQSGPPMFEGNVPPSPPPGVQYSESMLEDIQQAMCEVSKDSLKSGHDSNTSKAAMSNGENFQSTGPVNRQFPPCLENSIDAMEAQMLVE</sequence>
<dbReference type="Pfam" id="PF04729">
    <property type="entry name" value="ASF1_hist_chap"/>
    <property type="match status" value="1"/>
</dbReference>
<dbReference type="GO" id="GO:0005634">
    <property type="term" value="C:nucleus"/>
    <property type="evidence" value="ECO:0007669"/>
    <property type="project" value="UniProtKB-SubCell"/>
</dbReference>
<proteinExistence type="evidence at transcript level"/>
<evidence type="ECO:0000256" key="7">
    <source>
        <dbReference type="SAM" id="MobiDB-lite"/>
    </source>
</evidence>
<dbReference type="PANTHER" id="PTHR12040:SF0">
    <property type="entry name" value="HISTONE CHAPERONE ASF1"/>
    <property type="match status" value="1"/>
</dbReference>
<feature type="region of interest" description="Disordered" evidence="7">
    <location>
        <begin position="153"/>
        <end position="180"/>
    </location>
</feature>
<protein>
    <submittedName>
        <fullName evidence="8">Histone chaperone ASF1A-like</fullName>
    </submittedName>
</protein>
<keyword evidence="6" id="KW-0539">Nucleus</keyword>
<dbReference type="GO" id="GO:0006335">
    <property type="term" value="P:DNA replication-dependent chromatin assembly"/>
    <property type="evidence" value="ECO:0007669"/>
    <property type="project" value="TreeGrafter"/>
</dbReference>
<evidence type="ECO:0000256" key="3">
    <source>
        <dbReference type="ARBA" id="ARBA00023015"/>
    </source>
</evidence>
<evidence type="ECO:0000256" key="2">
    <source>
        <dbReference type="ARBA" id="ARBA00006051"/>
    </source>
</evidence>
<dbReference type="PANTHER" id="PTHR12040">
    <property type="entry name" value="ANTI-SILENCING PROTEIN 1"/>
    <property type="match status" value="1"/>
</dbReference>
<evidence type="ECO:0000313" key="8">
    <source>
        <dbReference type="EMBL" id="CAB3223529.1"/>
    </source>
</evidence>